<dbReference type="InterPro" id="IPR000182">
    <property type="entry name" value="GNAT_dom"/>
</dbReference>
<dbReference type="RefSeq" id="WP_379663413.1">
    <property type="nucleotide sequence ID" value="NZ_JBHUDG010000038.1"/>
</dbReference>
<dbReference type="PROSITE" id="PS51186">
    <property type="entry name" value="GNAT"/>
    <property type="match status" value="1"/>
</dbReference>
<keyword evidence="2" id="KW-0012">Acyltransferase</keyword>
<dbReference type="Proteomes" id="UP001597118">
    <property type="component" value="Unassembled WGS sequence"/>
</dbReference>
<feature type="domain" description="N-acetyltransferase" evidence="1">
    <location>
        <begin position="15"/>
        <end position="158"/>
    </location>
</feature>
<dbReference type="Gene3D" id="3.40.630.30">
    <property type="match status" value="1"/>
</dbReference>
<dbReference type="Pfam" id="PF13673">
    <property type="entry name" value="Acetyltransf_10"/>
    <property type="match status" value="1"/>
</dbReference>
<name>A0ABW4IHC4_9SPHI</name>
<dbReference type="CDD" id="cd04301">
    <property type="entry name" value="NAT_SF"/>
    <property type="match status" value="1"/>
</dbReference>
<evidence type="ECO:0000313" key="2">
    <source>
        <dbReference type="EMBL" id="MFD1631041.1"/>
    </source>
</evidence>
<dbReference type="SUPFAM" id="SSF55729">
    <property type="entry name" value="Acyl-CoA N-acyltransferases (Nat)"/>
    <property type="match status" value="1"/>
</dbReference>
<dbReference type="EC" id="2.3.-.-" evidence="2"/>
<dbReference type="GO" id="GO:0016746">
    <property type="term" value="F:acyltransferase activity"/>
    <property type="evidence" value="ECO:0007669"/>
    <property type="project" value="UniProtKB-KW"/>
</dbReference>
<organism evidence="2 3">
    <name type="scientific">Pseudopedobacter beijingensis</name>
    <dbReference type="NCBI Taxonomy" id="1207056"/>
    <lineage>
        <taxon>Bacteria</taxon>
        <taxon>Pseudomonadati</taxon>
        <taxon>Bacteroidota</taxon>
        <taxon>Sphingobacteriia</taxon>
        <taxon>Sphingobacteriales</taxon>
        <taxon>Sphingobacteriaceae</taxon>
        <taxon>Pseudopedobacter</taxon>
    </lineage>
</organism>
<dbReference type="InterPro" id="IPR016181">
    <property type="entry name" value="Acyl_CoA_acyltransferase"/>
</dbReference>
<proteinExistence type="predicted"/>
<sequence>MKQPFLYTVTLNPKISIRKYNVKDKPEVMQLLEANIPDFFAEEELEDFSTYLDKEIEQYFVLFLGNTLVACGGINFERDMYSAKISWDVVHPDFQGKGLGSQLLQYRLDILTAEPEIQEIMVRTSQHVYQFYEKKGFRLVETQQNYWAQGMDLYKMIYTGK</sequence>
<evidence type="ECO:0000313" key="3">
    <source>
        <dbReference type="Proteomes" id="UP001597118"/>
    </source>
</evidence>
<comment type="caution">
    <text evidence="2">The sequence shown here is derived from an EMBL/GenBank/DDBJ whole genome shotgun (WGS) entry which is preliminary data.</text>
</comment>
<keyword evidence="3" id="KW-1185">Reference proteome</keyword>
<reference evidence="3" key="1">
    <citation type="journal article" date="2019" name="Int. J. Syst. Evol. Microbiol.">
        <title>The Global Catalogue of Microorganisms (GCM) 10K type strain sequencing project: providing services to taxonomists for standard genome sequencing and annotation.</title>
        <authorList>
            <consortium name="The Broad Institute Genomics Platform"/>
            <consortium name="The Broad Institute Genome Sequencing Center for Infectious Disease"/>
            <person name="Wu L."/>
            <person name="Ma J."/>
        </authorList>
    </citation>
    <scope>NUCLEOTIDE SEQUENCE [LARGE SCALE GENOMIC DNA]</scope>
    <source>
        <strain evidence="3">CCUG 53762</strain>
    </source>
</reference>
<gene>
    <name evidence="2" type="ORF">ACFSAH_14280</name>
</gene>
<protein>
    <submittedName>
        <fullName evidence="2">GNAT family N-acetyltransferase</fullName>
        <ecNumber evidence="2">2.3.-.-</ecNumber>
    </submittedName>
</protein>
<accession>A0ABW4IHC4</accession>
<keyword evidence="2" id="KW-0808">Transferase</keyword>
<evidence type="ECO:0000259" key="1">
    <source>
        <dbReference type="PROSITE" id="PS51186"/>
    </source>
</evidence>
<dbReference type="EMBL" id="JBHUDG010000038">
    <property type="protein sequence ID" value="MFD1631041.1"/>
    <property type="molecule type" value="Genomic_DNA"/>
</dbReference>